<evidence type="ECO:0000259" key="1">
    <source>
        <dbReference type="Pfam" id="PF13521"/>
    </source>
</evidence>
<dbReference type="Proteomes" id="UP000542776">
    <property type="component" value="Unassembled WGS sequence"/>
</dbReference>
<dbReference type="InterPro" id="IPR027417">
    <property type="entry name" value="P-loop_NTPase"/>
</dbReference>
<name>A0A7W6EA86_9HYPH</name>
<dbReference type="AlphaFoldDB" id="A0A7W6EA86"/>
<accession>A0A7W6EA86</accession>
<dbReference type="EMBL" id="JACIEK010000002">
    <property type="protein sequence ID" value="MBB3997583.1"/>
    <property type="molecule type" value="Genomic_DNA"/>
</dbReference>
<dbReference type="Gene3D" id="3.40.50.300">
    <property type="entry name" value="P-loop containing nucleotide triphosphate hydrolases"/>
    <property type="match status" value="1"/>
</dbReference>
<dbReference type="SUPFAM" id="SSF52540">
    <property type="entry name" value="P-loop containing nucleoside triphosphate hydrolases"/>
    <property type="match status" value="1"/>
</dbReference>
<comment type="caution">
    <text evidence="2">The sequence shown here is derived from an EMBL/GenBank/DDBJ whole genome shotgun (WGS) entry which is preliminary data.</text>
</comment>
<feature type="domain" description="NadR/Ttd14 AAA" evidence="1">
    <location>
        <begin position="8"/>
        <end position="173"/>
    </location>
</feature>
<proteinExistence type="predicted"/>
<dbReference type="RefSeq" id="WP_183199134.1">
    <property type="nucleotide sequence ID" value="NZ_JACIEK010000002.1"/>
</dbReference>
<organism evidence="2 3">
    <name type="scientific">Aureimonas pseudogalii</name>
    <dbReference type="NCBI Taxonomy" id="1744844"/>
    <lineage>
        <taxon>Bacteria</taxon>
        <taxon>Pseudomonadati</taxon>
        <taxon>Pseudomonadota</taxon>
        <taxon>Alphaproteobacteria</taxon>
        <taxon>Hyphomicrobiales</taxon>
        <taxon>Aurantimonadaceae</taxon>
        <taxon>Aureimonas</taxon>
    </lineage>
</organism>
<dbReference type="Pfam" id="PF13521">
    <property type="entry name" value="AAA_28"/>
    <property type="match status" value="1"/>
</dbReference>
<protein>
    <submittedName>
        <fullName evidence="2">Putative ATPase</fullName>
    </submittedName>
</protein>
<gene>
    <name evidence="2" type="ORF">GGR04_001419</name>
</gene>
<evidence type="ECO:0000313" key="3">
    <source>
        <dbReference type="Proteomes" id="UP000542776"/>
    </source>
</evidence>
<dbReference type="InterPro" id="IPR038727">
    <property type="entry name" value="NadR/Ttd14_AAA_dom"/>
</dbReference>
<keyword evidence="3" id="KW-1185">Reference proteome</keyword>
<sequence length="185" mass="20340">MSATDRFFVLTGGPGSGKTTLLDALAAAGHRTVPEAGRAVIRDMSRIDGPALPWRDRALFAEAMLLHDLAAWRGACEMGGEAPVFFDRGLADCAGYLTLCGLPLPPHVERAIQELRYAPRVFVAPFWPEIFGQDAERRQDAVEAERTFETMMATYRRAGYETVLLPRTDVGSRVRFVEGEIARAA</sequence>
<reference evidence="2 3" key="1">
    <citation type="submission" date="2020-08" db="EMBL/GenBank/DDBJ databases">
        <title>Genomic Encyclopedia of Type Strains, Phase IV (KMG-IV): sequencing the most valuable type-strain genomes for metagenomic binning, comparative biology and taxonomic classification.</title>
        <authorList>
            <person name="Goeker M."/>
        </authorList>
    </citation>
    <scope>NUCLEOTIDE SEQUENCE [LARGE SCALE GENOMIC DNA]</scope>
    <source>
        <strain evidence="2 3">DSM 102238</strain>
    </source>
</reference>
<evidence type="ECO:0000313" key="2">
    <source>
        <dbReference type="EMBL" id="MBB3997583.1"/>
    </source>
</evidence>